<dbReference type="Gene3D" id="2.70.150.10">
    <property type="entry name" value="Calcium-transporting ATPase, cytoplasmic transduction domain A"/>
    <property type="match status" value="1"/>
</dbReference>
<dbReference type="Pfam" id="PF00702">
    <property type="entry name" value="Hydrolase"/>
    <property type="match status" value="1"/>
</dbReference>
<proteinExistence type="inferred from homology"/>
<keyword evidence="12" id="KW-0378">Hydrolase</keyword>
<dbReference type="InterPro" id="IPR017969">
    <property type="entry name" value="Heavy-metal-associated_CS"/>
</dbReference>
<evidence type="ECO:0000259" key="11">
    <source>
        <dbReference type="Pfam" id="PF00122"/>
    </source>
</evidence>
<keyword evidence="10" id="KW-1003">Cell membrane</keyword>
<feature type="transmembrane region" description="Helical" evidence="10">
    <location>
        <begin position="87"/>
        <end position="103"/>
    </location>
</feature>
<keyword evidence="13" id="KW-1185">Reference proteome</keyword>
<dbReference type="GO" id="GO:0043682">
    <property type="term" value="F:P-type divalent copper transporter activity"/>
    <property type="evidence" value="ECO:0007669"/>
    <property type="project" value="TreeGrafter"/>
</dbReference>
<dbReference type="InterPro" id="IPR023214">
    <property type="entry name" value="HAD_sf"/>
</dbReference>
<dbReference type="SUPFAM" id="SSF81653">
    <property type="entry name" value="Calcium ATPase, transduction domain A"/>
    <property type="match status" value="1"/>
</dbReference>
<dbReference type="AlphaFoldDB" id="A0A3B7MU73"/>
<dbReference type="InterPro" id="IPR001757">
    <property type="entry name" value="P_typ_ATPase"/>
</dbReference>
<dbReference type="GO" id="GO:0005507">
    <property type="term" value="F:copper ion binding"/>
    <property type="evidence" value="ECO:0007669"/>
    <property type="project" value="TreeGrafter"/>
</dbReference>
<keyword evidence="4 10" id="KW-0479">Metal-binding</keyword>
<dbReference type="InterPro" id="IPR006121">
    <property type="entry name" value="HMA_dom"/>
</dbReference>
<dbReference type="NCBIfam" id="TIGR01525">
    <property type="entry name" value="ATPase-IB_hvy"/>
    <property type="match status" value="1"/>
</dbReference>
<feature type="transmembrane region" description="Helical" evidence="10">
    <location>
        <begin position="366"/>
        <end position="390"/>
    </location>
</feature>
<organism evidence="12 13">
    <name type="scientific">Paraflavitalea soli</name>
    <dbReference type="NCBI Taxonomy" id="2315862"/>
    <lineage>
        <taxon>Bacteria</taxon>
        <taxon>Pseudomonadati</taxon>
        <taxon>Bacteroidota</taxon>
        <taxon>Chitinophagia</taxon>
        <taxon>Chitinophagales</taxon>
        <taxon>Chitinophagaceae</taxon>
        <taxon>Paraflavitalea</taxon>
    </lineage>
</organism>
<dbReference type="CDD" id="cd00371">
    <property type="entry name" value="HMA"/>
    <property type="match status" value="1"/>
</dbReference>
<protein>
    <submittedName>
        <fullName evidence="12">Cadmium-translocating P-type ATPase</fullName>
        <ecNumber evidence="12">3.6.3.3</ecNumber>
    </submittedName>
</protein>
<keyword evidence="3 10" id="KW-0812">Transmembrane</keyword>
<dbReference type="PANTHER" id="PTHR43520:SF8">
    <property type="entry name" value="P-TYPE CU(+) TRANSPORTER"/>
    <property type="match status" value="1"/>
</dbReference>
<dbReference type="InterPro" id="IPR036412">
    <property type="entry name" value="HAD-like_sf"/>
</dbReference>
<dbReference type="SUPFAM" id="SSF56784">
    <property type="entry name" value="HAD-like"/>
    <property type="match status" value="1"/>
</dbReference>
<sequence length="707" mass="77416">MKTVNWKVEGMTCSNCALTIHKYLEKEGMADVKVSLASGDVSFGINGGNTSSQQIVKGLESLGYTVHDEEGIIPPAKKKFLSNHKQRFLFCLLFTAPLMLHMLDKWVHIHWLMNPWIQLALCLPVFIVGMDFFGRSAIKSIRNGMPNMNVLVAIGATAAFVYSLIGTVFNLGTGFLFYETAASVITLVFLGNFLEDASIQSTQRALNKLARSQKVMANMIAYHEGQENVFPVENTALRSGDLILIRNGEQVPADCKILAGEATVNEAILTGESMPLHKKSKDMLIGGSLLIDGTIRAQVTSEAKDSVLANIINLVKRAQGEKPPVQQMADKISAIFVPVVLGIAVVTFIVNFVILHNFTASLMRSIAVLVIACPCAMGLATPAAIAVGLGRAARNGILFRNAKSLELFRNIRQVVFDKTGTLTTGKFVVANYKLLSENISLAEFKQIVVSLEKYSNHPIAQSIAAEWKQPDNIRWQQIDEIKGQGMKATTKEGDVYQAGSYRIAMAHTREDNHNVYILKNEELLGWIDVKDEIRPEAIQIVQYLRHRNIRTILLSGDRHAKCQQLATFLGIDEVIAEKTPEEKLTVIEDLTLQGPTAMVGDGINDAPALAKATIGISLSEASQIAVQTADVVLMNQGIKNLPLSLGLGRHTFLTIKQNLFWAFFYNIIAIPVAAFGLLTPTFGALVMGLSDVVLGINSVRLFVKKVT</sequence>
<dbReference type="PROSITE" id="PS00154">
    <property type="entry name" value="ATPASE_E1_E2"/>
    <property type="match status" value="1"/>
</dbReference>
<evidence type="ECO:0000256" key="9">
    <source>
        <dbReference type="ARBA" id="ARBA00023136"/>
    </source>
</evidence>
<comment type="subcellular location">
    <subcellularLocation>
        <location evidence="10">Cell membrane</location>
    </subcellularLocation>
    <subcellularLocation>
        <location evidence="1">Endomembrane system</location>
        <topology evidence="1">Multi-pass membrane protein</topology>
    </subcellularLocation>
</comment>
<dbReference type="PRINTS" id="PR00119">
    <property type="entry name" value="CATATPASE"/>
</dbReference>
<evidence type="ECO:0000256" key="4">
    <source>
        <dbReference type="ARBA" id="ARBA00022723"/>
    </source>
</evidence>
<dbReference type="NCBIfam" id="TIGR01511">
    <property type="entry name" value="ATPase-IB1_Cu"/>
    <property type="match status" value="1"/>
</dbReference>
<dbReference type="InterPro" id="IPR036163">
    <property type="entry name" value="HMA_dom_sf"/>
</dbReference>
<dbReference type="NCBIfam" id="TIGR01512">
    <property type="entry name" value="ATPase-IB2_Cd"/>
    <property type="match status" value="1"/>
</dbReference>
<dbReference type="PANTHER" id="PTHR43520">
    <property type="entry name" value="ATP7, ISOFORM B"/>
    <property type="match status" value="1"/>
</dbReference>
<evidence type="ECO:0000256" key="5">
    <source>
        <dbReference type="ARBA" id="ARBA00022741"/>
    </source>
</evidence>
<dbReference type="Gene3D" id="3.40.1110.10">
    <property type="entry name" value="Calcium-transporting ATPase, cytoplasmic domain N"/>
    <property type="match status" value="1"/>
</dbReference>
<dbReference type="GO" id="GO:0055070">
    <property type="term" value="P:copper ion homeostasis"/>
    <property type="evidence" value="ECO:0007669"/>
    <property type="project" value="TreeGrafter"/>
</dbReference>
<feature type="transmembrane region" description="Helical" evidence="10">
    <location>
        <begin position="150"/>
        <end position="169"/>
    </location>
</feature>
<keyword evidence="7" id="KW-1278">Translocase</keyword>
<dbReference type="SUPFAM" id="SSF81665">
    <property type="entry name" value="Calcium ATPase, transmembrane domain M"/>
    <property type="match status" value="1"/>
</dbReference>
<dbReference type="KEGG" id="pseg:D3H65_27065"/>
<feature type="transmembrane region" description="Helical" evidence="10">
    <location>
        <begin position="332"/>
        <end position="354"/>
    </location>
</feature>
<feature type="transmembrane region" description="Helical" evidence="10">
    <location>
        <begin position="115"/>
        <end position="138"/>
    </location>
</feature>
<evidence type="ECO:0000256" key="6">
    <source>
        <dbReference type="ARBA" id="ARBA00022840"/>
    </source>
</evidence>
<evidence type="ECO:0000256" key="10">
    <source>
        <dbReference type="RuleBase" id="RU362081"/>
    </source>
</evidence>
<dbReference type="NCBIfam" id="TIGR01494">
    <property type="entry name" value="ATPase_P-type"/>
    <property type="match status" value="1"/>
</dbReference>
<keyword evidence="5 10" id="KW-0547">Nucleotide-binding</keyword>
<evidence type="ECO:0000313" key="12">
    <source>
        <dbReference type="EMBL" id="AXY77417.1"/>
    </source>
</evidence>
<name>A0A3B7MU73_9BACT</name>
<evidence type="ECO:0000313" key="13">
    <source>
        <dbReference type="Proteomes" id="UP000263900"/>
    </source>
</evidence>
<dbReference type="Gene3D" id="3.40.50.1000">
    <property type="entry name" value="HAD superfamily/HAD-like"/>
    <property type="match status" value="1"/>
</dbReference>
<evidence type="ECO:0000256" key="2">
    <source>
        <dbReference type="ARBA" id="ARBA00006024"/>
    </source>
</evidence>
<evidence type="ECO:0000256" key="7">
    <source>
        <dbReference type="ARBA" id="ARBA00022967"/>
    </source>
</evidence>
<feature type="domain" description="P-type ATPase A" evidence="11">
    <location>
        <begin position="224"/>
        <end position="316"/>
    </location>
</feature>
<gene>
    <name evidence="12" type="primary">cadA</name>
    <name evidence="12" type="ORF">D3H65_27065</name>
</gene>
<keyword evidence="8 10" id="KW-1133">Transmembrane helix</keyword>
<dbReference type="Pfam" id="PF00122">
    <property type="entry name" value="E1-E2_ATPase"/>
    <property type="match status" value="1"/>
</dbReference>
<dbReference type="InterPro" id="IPR027256">
    <property type="entry name" value="P-typ_ATPase_IB"/>
</dbReference>
<feature type="transmembrane region" description="Helical" evidence="10">
    <location>
        <begin position="175"/>
        <end position="194"/>
    </location>
</feature>
<dbReference type="GO" id="GO:0012505">
    <property type="term" value="C:endomembrane system"/>
    <property type="evidence" value="ECO:0007669"/>
    <property type="project" value="UniProtKB-SubCell"/>
</dbReference>
<dbReference type="GO" id="GO:0005886">
    <property type="term" value="C:plasma membrane"/>
    <property type="evidence" value="ECO:0007669"/>
    <property type="project" value="UniProtKB-SubCell"/>
</dbReference>
<dbReference type="InterPro" id="IPR008250">
    <property type="entry name" value="ATPase_P-typ_transduc_dom_A_sf"/>
</dbReference>
<evidence type="ECO:0000256" key="8">
    <source>
        <dbReference type="ARBA" id="ARBA00022989"/>
    </source>
</evidence>
<dbReference type="GO" id="GO:0016887">
    <property type="term" value="F:ATP hydrolysis activity"/>
    <property type="evidence" value="ECO:0007669"/>
    <property type="project" value="InterPro"/>
</dbReference>
<dbReference type="RefSeq" id="WP_119053293.1">
    <property type="nucleotide sequence ID" value="NZ_CP032157.1"/>
</dbReference>
<reference evidence="12 13" key="1">
    <citation type="submission" date="2018-09" db="EMBL/GenBank/DDBJ databases">
        <title>Genome sequencing of strain 6GH32-13.</title>
        <authorList>
            <person name="Weon H.-Y."/>
            <person name="Heo J."/>
            <person name="Kwon S.-W."/>
        </authorList>
    </citation>
    <scope>NUCLEOTIDE SEQUENCE [LARGE SCALE GENOMIC DNA]</scope>
    <source>
        <strain evidence="12 13">5GH32-13</strain>
    </source>
</reference>
<feature type="transmembrane region" description="Helical" evidence="10">
    <location>
        <begin position="659"/>
        <end position="678"/>
    </location>
</feature>
<comment type="similarity">
    <text evidence="2 10">Belongs to the cation transport ATPase (P-type) (TC 3.A.3) family. Type IB subfamily.</text>
</comment>
<dbReference type="EC" id="3.6.3.3" evidence="12"/>
<dbReference type="InterPro" id="IPR023298">
    <property type="entry name" value="ATPase_P-typ_TM_dom_sf"/>
</dbReference>
<dbReference type="OrthoDB" id="614385at2"/>
<dbReference type="InterPro" id="IPR018303">
    <property type="entry name" value="ATPase_P-typ_P_site"/>
</dbReference>
<evidence type="ECO:0000256" key="1">
    <source>
        <dbReference type="ARBA" id="ARBA00004127"/>
    </source>
</evidence>
<dbReference type="PROSITE" id="PS01047">
    <property type="entry name" value="HMA_1"/>
    <property type="match status" value="1"/>
</dbReference>
<dbReference type="Proteomes" id="UP000263900">
    <property type="component" value="Chromosome"/>
</dbReference>
<accession>A0A3B7MU73</accession>
<dbReference type="GO" id="GO:0005524">
    <property type="term" value="F:ATP binding"/>
    <property type="evidence" value="ECO:0007669"/>
    <property type="project" value="UniProtKB-UniRule"/>
</dbReference>
<evidence type="ECO:0000256" key="3">
    <source>
        <dbReference type="ARBA" id="ARBA00022692"/>
    </source>
</evidence>
<dbReference type="PRINTS" id="PR00943">
    <property type="entry name" value="CUATPASE"/>
</dbReference>
<feature type="transmembrane region" description="Helical" evidence="10">
    <location>
        <begin position="684"/>
        <end position="703"/>
    </location>
</feature>
<dbReference type="SUPFAM" id="SSF55008">
    <property type="entry name" value="HMA, heavy metal-associated domain"/>
    <property type="match status" value="1"/>
</dbReference>
<keyword evidence="6 10" id="KW-0067">ATP-binding</keyword>
<dbReference type="EMBL" id="CP032157">
    <property type="protein sequence ID" value="AXY77417.1"/>
    <property type="molecule type" value="Genomic_DNA"/>
</dbReference>
<dbReference type="Gene3D" id="3.30.70.100">
    <property type="match status" value="1"/>
</dbReference>
<dbReference type="InterPro" id="IPR023299">
    <property type="entry name" value="ATPase_P-typ_cyto_dom_N"/>
</dbReference>
<dbReference type="InterPro" id="IPR059000">
    <property type="entry name" value="ATPase_P-type_domA"/>
</dbReference>
<keyword evidence="9 10" id="KW-0472">Membrane</keyword>